<dbReference type="PANTHER" id="PTHR33324">
    <property type="entry name" value="EXPRESSED PROTEIN"/>
    <property type="match status" value="1"/>
</dbReference>
<evidence type="ECO:0000313" key="1">
    <source>
        <dbReference type="EMBL" id="KAG2902222.1"/>
    </source>
</evidence>
<organism evidence="1 2">
    <name type="scientific">Phytophthora cactorum</name>
    <dbReference type="NCBI Taxonomy" id="29920"/>
    <lineage>
        <taxon>Eukaryota</taxon>
        <taxon>Sar</taxon>
        <taxon>Stramenopiles</taxon>
        <taxon>Oomycota</taxon>
        <taxon>Peronosporomycetes</taxon>
        <taxon>Peronosporales</taxon>
        <taxon>Peronosporaceae</taxon>
        <taxon>Phytophthora</taxon>
    </lineage>
</organism>
<reference evidence="1" key="1">
    <citation type="submission" date="2018-10" db="EMBL/GenBank/DDBJ databases">
        <title>Effector identification in a new, highly contiguous assembly of the strawberry crown rot pathogen Phytophthora cactorum.</title>
        <authorList>
            <person name="Armitage A.D."/>
            <person name="Nellist C.F."/>
            <person name="Bates H."/>
            <person name="Vickerstaff R.J."/>
            <person name="Harrison R.J."/>
        </authorList>
    </citation>
    <scope>NUCLEOTIDE SEQUENCE</scope>
    <source>
        <strain evidence="1">4040</strain>
    </source>
</reference>
<dbReference type="PANTHER" id="PTHR33324:SF2">
    <property type="entry name" value="MYB_SANT-LIKE DNA-BINDING DOMAIN-CONTAINING PROTEIN"/>
    <property type="match status" value="1"/>
</dbReference>
<dbReference type="AlphaFoldDB" id="A0A8T1BEV6"/>
<comment type="caution">
    <text evidence="1">The sequence shown here is derived from an EMBL/GenBank/DDBJ whole genome shotgun (WGS) entry which is preliminary data.</text>
</comment>
<dbReference type="VEuPathDB" id="FungiDB:PC110_g18492"/>
<gene>
    <name evidence="1" type="ORF">PC117_g21530</name>
</gene>
<evidence type="ECO:0000313" key="2">
    <source>
        <dbReference type="Proteomes" id="UP000736787"/>
    </source>
</evidence>
<sequence length="180" mass="19704">MLAVSDAGAEFKKGTCGKRCCNAILKALRLEAIPQPLKKRVPRHNDGPDASVSFLTVLIKWMTDGNNYHRYRGGDGQSSETKQTSASEVIECIAASGVKTARSPKDVMNKISGLETSFRVASDWLSNTGQGVENESDLRAANLHRCPSFYVLHPITDDSPSTHPLVLNTDPGFTYTWFCN</sequence>
<dbReference type="EMBL" id="RCMK01001094">
    <property type="protein sequence ID" value="KAG2902222.1"/>
    <property type="molecule type" value="Genomic_DNA"/>
</dbReference>
<dbReference type="Proteomes" id="UP000736787">
    <property type="component" value="Unassembled WGS sequence"/>
</dbReference>
<proteinExistence type="predicted"/>
<name>A0A8T1BEV6_9STRA</name>
<protein>
    <submittedName>
        <fullName evidence="1">Uncharacterized protein</fullName>
    </submittedName>
</protein>
<accession>A0A8T1BEV6</accession>